<dbReference type="Pfam" id="PF00512">
    <property type="entry name" value="HisKA"/>
    <property type="match status" value="1"/>
</dbReference>
<keyword evidence="6" id="KW-0472">Membrane</keyword>
<dbReference type="GO" id="GO:0005524">
    <property type="term" value="F:ATP binding"/>
    <property type="evidence" value="ECO:0007669"/>
    <property type="project" value="UniProtKB-KW"/>
</dbReference>
<accession>A0ABW3AWN7</accession>
<feature type="modified residue" description="4-aspartylphosphate" evidence="5">
    <location>
        <position position="514"/>
    </location>
</feature>
<dbReference type="SUPFAM" id="SSF55874">
    <property type="entry name" value="ATPase domain of HSP90 chaperone/DNA topoisomerase II/histidine kinase"/>
    <property type="match status" value="1"/>
</dbReference>
<feature type="transmembrane region" description="Helical" evidence="6">
    <location>
        <begin position="54"/>
        <end position="74"/>
    </location>
</feature>
<proteinExistence type="predicted"/>
<dbReference type="CDD" id="cd16922">
    <property type="entry name" value="HATPase_EvgS-ArcB-TorS-like"/>
    <property type="match status" value="1"/>
</dbReference>
<dbReference type="InterPro" id="IPR011006">
    <property type="entry name" value="CheY-like_superfamily"/>
</dbReference>
<keyword evidence="3 5" id="KW-0597">Phosphoprotein</keyword>
<dbReference type="PRINTS" id="PR00344">
    <property type="entry name" value="BCTRLSENSOR"/>
</dbReference>
<dbReference type="EMBL" id="JBHTHZ010000014">
    <property type="protein sequence ID" value="MFD0795368.1"/>
    <property type="molecule type" value="Genomic_DNA"/>
</dbReference>
<keyword evidence="9" id="KW-0067">ATP-binding</keyword>
<dbReference type="SUPFAM" id="SSF47384">
    <property type="entry name" value="Homodimeric domain of signal transducing histidine kinase"/>
    <property type="match status" value="1"/>
</dbReference>
<feature type="domain" description="Response regulatory" evidence="8">
    <location>
        <begin position="465"/>
        <end position="583"/>
    </location>
</feature>
<comment type="caution">
    <text evidence="9">The sequence shown here is derived from an EMBL/GenBank/DDBJ whole genome shotgun (WGS) entry which is preliminary data.</text>
</comment>
<dbReference type="PANTHER" id="PTHR45339:SF1">
    <property type="entry name" value="HYBRID SIGNAL TRANSDUCTION HISTIDINE KINASE J"/>
    <property type="match status" value="1"/>
</dbReference>
<keyword evidence="9" id="KW-0547">Nucleotide-binding</keyword>
<comment type="catalytic activity">
    <reaction evidence="1">
        <text>ATP + protein L-histidine = ADP + protein N-phospho-L-histidine.</text>
        <dbReference type="EC" id="2.7.13.3"/>
    </reaction>
</comment>
<dbReference type="InterPro" id="IPR005467">
    <property type="entry name" value="His_kinase_dom"/>
</dbReference>
<dbReference type="PANTHER" id="PTHR45339">
    <property type="entry name" value="HYBRID SIGNAL TRANSDUCTION HISTIDINE KINASE J"/>
    <property type="match status" value="1"/>
</dbReference>
<keyword evidence="6" id="KW-1133">Transmembrane helix</keyword>
<feature type="transmembrane region" description="Helical" evidence="6">
    <location>
        <begin position="81"/>
        <end position="100"/>
    </location>
</feature>
<dbReference type="InterPro" id="IPR036097">
    <property type="entry name" value="HisK_dim/P_sf"/>
</dbReference>
<dbReference type="PROSITE" id="PS50109">
    <property type="entry name" value="HIS_KIN"/>
    <property type="match status" value="1"/>
</dbReference>
<dbReference type="RefSeq" id="WP_377117696.1">
    <property type="nucleotide sequence ID" value="NZ_JBHTHZ010000014.1"/>
</dbReference>
<keyword evidence="6" id="KW-0812">Transmembrane</keyword>
<keyword evidence="10" id="KW-1185">Reference proteome</keyword>
<evidence type="ECO:0000313" key="10">
    <source>
        <dbReference type="Proteomes" id="UP001597010"/>
    </source>
</evidence>
<dbReference type="SMART" id="SM00448">
    <property type="entry name" value="REC"/>
    <property type="match status" value="1"/>
</dbReference>
<dbReference type="EC" id="2.7.13.3" evidence="2"/>
<dbReference type="SMART" id="SM00387">
    <property type="entry name" value="HATPase_c"/>
    <property type="match status" value="1"/>
</dbReference>
<evidence type="ECO:0000256" key="4">
    <source>
        <dbReference type="ARBA" id="ARBA00023012"/>
    </source>
</evidence>
<dbReference type="SMART" id="SM00388">
    <property type="entry name" value="HisKA"/>
    <property type="match status" value="1"/>
</dbReference>
<name>A0ABW3AWN7_9SPHI</name>
<dbReference type="SUPFAM" id="SSF52172">
    <property type="entry name" value="CheY-like"/>
    <property type="match status" value="1"/>
</dbReference>
<evidence type="ECO:0000259" key="8">
    <source>
        <dbReference type="PROSITE" id="PS50110"/>
    </source>
</evidence>
<evidence type="ECO:0000256" key="3">
    <source>
        <dbReference type="ARBA" id="ARBA00022553"/>
    </source>
</evidence>
<dbReference type="InterPro" id="IPR003594">
    <property type="entry name" value="HATPase_dom"/>
</dbReference>
<evidence type="ECO:0000256" key="6">
    <source>
        <dbReference type="SAM" id="Phobius"/>
    </source>
</evidence>
<dbReference type="Pfam" id="PF00072">
    <property type="entry name" value="Response_reg"/>
    <property type="match status" value="1"/>
</dbReference>
<evidence type="ECO:0000259" key="7">
    <source>
        <dbReference type="PROSITE" id="PS50109"/>
    </source>
</evidence>
<dbReference type="InterPro" id="IPR003661">
    <property type="entry name" value="HisK_dim/P_dom"/>
</dbReference>
<feature type="transmembrane region" description="Helical" evidence="6">
    <location>
        <begin position="164"/>
        <end position="184"/>
    </location>
</feature>
<dbReference type="InterPro" id="IPR001789">
    <property type="entry name" value="Sig_transdc_resp-reg_receiver"/>
</dbReference>
<sequence length="584" mass="66187">MFAFLLPKFNYLFDTEIQLLNRARIRIITTLLSLYAALFTCLTIFYFFQERNYLLLRAGTVAAILIANFVLLLKGISWRKIAHSFVCCLTILIWTNILFIHQGVNLVTGQYVVLIVTCGFYLLEERWGLLYSLLNILPLIVYVFSDDYLKIVGSTQFQNQNKTAYHIILIFNFGALLYTHYFFFKEYKNATTKEQLQRKELNEALKAANYTAQEKTNFLATMSHELRTPLNAVIGMANLLLIETHLEEQKENLDVLQFSAENLMSIINDILDFNKIDAGKVEVHPVNFRLDVLVDHLCGTFNAKAEAKGIRFNCVSAEVLAGKTLLGDQTRLIQILFNLVGNAVKFTSDGYVKMKTEALLKKDDHVDVTFLITDTGIGIPEENLAFIYEPYTQSQARTNRQYHGTGLGLTIAKKLVELLGGELHLHTAERVGTSFAFTLPFKIMAEQLPPIRESNKVLKNLSELKVLVAEDNPINVLVIKKILKTWAIEPQIAVNGQHAVESVMSNDFDVVLMDINMPVMDGFEASKTIRELPNPVKAAIPIIAVTASVGASIEHHHGYQYLTDCLLKPFKPEDLHRLLQKFCR</sequence>
<evidence type="ECO:0000313" key="9">
    <source>
        <dbReference type="EMBL" id="MFD0795368.1"/>
    </source>
</evidence>
<dbReference type="CDD" id="cd17546">
    <property type="entry name" value="REC_hyHK_CKI1_RcsC-like"/>
    <property type="match status" value="1"/>
</dbReference>
<dbReference type="CDD" id="cd00082">
    <property type="entry name" value="HisKA"/>
    <property type="match status" value="1"/>
</dbReference>
<dbReference type="InterPro" id="IPR036890">
    <property type="entry name" value="HATPase_C_sf"/>
</dbReference>
<feature type="transmembrane region" description="Helical" evidence="6">
    <location>
        <begin position="128"/>
        <end position="144"/>
    </location>
</feature>
<dbReference type="InterPro" id="IPR004358">
    <property type="entry name" value="Sig_transdc_His_kin-like_C"/>
</dbReference>
<dbReference type="Gene3D" id="3.40.50.2300">
    <property type="match status" value="1"/>
</dbReference>
<organism evidence="9 10">
    <name type="scientific">Mucilaginibacter litoreus</name>
    <dbReference type="NCBI Taxonomy" id="1048221"/>
    <lineage>
        <taxon>Bacteria</taxon>
        <taxon>Pseudomonadati</taxon>
        <taxon>Bacteroidota</taxon>
        <taxon>Sphingobacteriia</taxon>
        <taxon>Sphingobacteriales</taxon>
        <taxon>Sphingobacteriaceae</taxon>
        <taxon>Mucilaginibacter</taxon>
    </lineage>
</organism>
<dbReference type="Gene3D" id="1.10.287.130">
    <property type="match status" value="1"/>
</dbReference>
<dbReference type="Proteomes" id="UP001597010">
    <property type="component" value="Unassembled WGS sequence"/>
</dbReference>
<dbReference type="Pfam" id="PF02518">
    <property type="entry name" value="HATPase_c"/>
    <property type="match status" value="1"/>
</dbReference>
<evidence type="ECO:0000256" key="1">
    <source>
        <dbReference type="ARBA" id="ARBA00000085"/>
    </source>
</evidence>
<evidence type="ECO:0000256" key="2">
    <source>
        <dbReference type="ARBA" id="ARBA00012438"/>
    </source>
</evidence>
<evidence type="ECO:0000256" key="5">
    <source>
        <dbReference type="PROSITE-ProRule" id="PRU00169"/>
    </source>
</evidence>
<feature type="transmembrane region" description="Helical" evidence="6">
    <location>
        <begin position="27"/>
        <end position="48"/>
    </location>
</feature>
<dbReference type="Gene3D" id="3.30.565.10">
    <property type="entry name" value="Histidine kinase-like ATPase, C-terminal domain"/>
    <property type="match status" value="1"/>
</dbReference>
<keyword evidence="4" id="KW-0902">Two-component regulatory system</keyword>
<reference evidence="10" key="1">
    <citation type="journal article" date="2019" name="Int. J. Syst. Evol. Microbiol.">
        <title>The Global Catalogue of Microorganisms (GCM) 10K type strain sequencing project: providing services to taxonomists for standard genome sequencing and annotation.</title>
        <authorList>
            <consortium name="The Broad Institute Genomics Platform"/>
            <consortium name="The Broad Institute Genome Sequencing Center for Infectious Disease"/>
            <person name="Wu L."/>
            <person name="Ma J."/>
        </authorList>
    </citation>
    <scope>NUCLEOTIDE SEQUENCE [LARGE SCALE GENOMIC DNA]</scope>
    <source>
        <strain evidence="10">CCUG 61484</strain>
    </source>
</reference>
<dbReference type="PROSITE" id="PS50110">
    <property type="entry name" value="RESPONSE_REGULATORY"/>
    <property type="match status" value="1"/>
</dbReference>
<feature type="domain" description="Histidine kinase" evidence="7">
    <location>
        <begin position="221"/>
        <end position="443"/>
    </location>
</feature>
<gene>
    <name evidence="9" type="ORF">ACFQZX_17230</name>
</gene>
<protein>
    <recommendedName>
        <fullName evidence="2">histidine kinase</fullName>
        <ecNumber evidence="2">2.7.13.3</ecNumber>
    </recommendedName>
</protein>